<dbReference type="RefSeq" id="WP_116559451.1">
    <property type="nucleotide sequence ID" value="NZ_QDKM01000009.1"/>
</dbReference>
<gene>
    <name evidence="1" type="ORF">DDE20_15550</name>
</gene>
<reference evidence="1 2" key="1">
    <citation type="submission" date="2018-04" db="EMBL/GenBank/DDBJ databases">
        <title>Pararhodobacter oceanense sp. nov., isolated from marine intertidal sediment.</title>
        <authorList>
            <person name="Wang X.-L."/>
            <person name="Du Z.-J."/>
        </authorList>
    </citation>
    <scope>NUCLEOTIDE SEQUENCE [LARGE SCALE GENOMIC DNA]</scope>
    <source>
        <strain evidence="1 2">AM505</strain>
    </source>
</reference>
<dbReference type="AlphaFoldDB" id="A0A2T8HQN1"/>
<comment type="caution">
    <text evidence="1">The sequence shown here is derived from an EMBL/GenBank/DDBJ whole genome shotgun (WGS) entry which is preliminary data.</text>
</comment>
<evidence type="ECO:0008006" key="3">
    <source>
        <dbReference type="Google" id="ProtNLM"/>
    </source>
</evidence>
<dbReference type="Proteomes" id="UP000245911">
    <property type="component" value="Unassembled WGS sequence"/>
</dbReference>
<accession>A0A2T8HQN1</accession>
<organism evidence="1 2">
    <name type="scientific">Pararhodobacter oceanensis</name>
    <dbReference type="NCBI Taxonomy" id="2172121"/>
    <lineage>
        <taxon>Bacteria</taxon>
        <taxon>Pseudomonadati</taxon>
        <taxon>Pseudomonadota</taxon>
        <taxon>Alphaproteobacteria</taxon>
        <taxon>Rhodobacterales</taxon>
        <taxon>Paracoccaceae</taxon>
        <taxon>Pararhodobacter</taxon>
    </lineage>
</organism>
<keyword evidence="2" id="KW-1185">Reference proteome</keyword>
<dbReference type="OrthoDB" id="8546410at2"/>
<proteinExistence type="predicted"/>
<protein>
    <recommendedName>
        <fullName evidence="3">DNA-binding protein</fullName>
    </recommendedName>
</protein>
<evidence type="ECO:0000313" key="1">
    <source>
        <dbReference type="EMBL" id="PVH27724.1"/>
    </source>
</evidence>
<evidence type="ECO:0000313" key="2">
    <source>
        <dbReference type="Proteomes" id="UP000245911"/>
    </source>
</evidence>
<name>A0A2T8HQN1_9RHOB</name>
<dbReference type="EMBL" id="QDKM01000009">
    <property type="protein sequence ID" value="PVH27724.1"/>
    <property type="molecule type" value="Genomic_DNA"/>
</dbReference>
<sequence length="141" mass="15649">MAKRLNPRVLKANRAYTIPELAQVLGVSVGAVRGWARDDLPALKAQRPYLVLGSVARSYLEARQGKAKAKLQPDQLYCMSCKAPRRPWGMLVDLIDQPGSTARIMGLCEACQMPSFRMIGKAQIPQLGQIFDVTRREDPTP</sequence>